<dbReference type="Pfam" id="PF09107">
    <property type="entry name" value="WHD_3rd_SelB"/>
    <property type="match status" value="1"/>
</dbReference>
<evidence type="ECO:0000313" key="10">
    <source>
        <dbReference type="Proteomes" id="UP000182987"/>
    </source>
</evidence>
<dbReference type="STRING" id="1440763.BJI69_17385"/>
<dbReference type="GO" id="GO:0003746">
    <property type="term" value="F:translation elongation factor activity"/>
    <property type="evidence" value="ECO:0007669"/>
    <property type="project" value="UniProtKB-KW"/>
</dbReference>
<dbReference type="CDD" id="cd03696">
    <property type="entry name" value="SelB_II"/>
    <property type="match status" value="1"/>
</dbReference>
<evidence type="ECO:0000313" key="9">
    <source>
        <dbReference type="EMBL" id="APG05501.1"/>
    </source>
</evidence>
<evidence type="ECO:0000256" key="6">
    <source>
        <dbReference type="ARBA" id="ARBA00023134"/>
    </source>
</evidence>
<dbReference type="InterPro" id="IPR000795">
    <property type="entry name" value="T_Tr_GTP-bd_dom"/>
</dbReference>
<evidence type="ECO:0000256" key="8">
    <source>
        <dbReference type="ARBA" id="ARBA00031615"/>
    </source>
</evidence>
<dbReference type="InterPro" id="IPR004535">
    <property type="entry name" value="Transl_elong_SelB"/>
</dbReference>
<dbReference type="InterPro" id="IPR004161">
    <property type="entry name" value="EFTu-like_2"/>
</dbReference>
<dbReference type="InterPro" id="IPR036388">
    <property type="entry name" value="WH-like_DNA-bd_sf"/>
</dbReference>
<dbReference type="PRINTS" id="PR00315">
    <property type="entry name" value="ELONGATNFCT"/>
</dbReference>
<evidence type="ECO:0000256" key="3">
    <source>
        <dbReference type="ARBA" id="ARBA00022490"/>
    </source>
</evidence>
<dbReference type="InterPro" id="IPR050055">
    <property type="entry name" value="EF-Tu_GTPase"/>
</dbReference>
<dbReference type="InterPro" id="IPR005225">
    <property type="entry name" value="Small_GTP-bd"/>
</dbReference>
<dbReference type="SUPFAM" id="SSF50465">
    <property type="entry name" value="EF-Tu/eEF-1alpha/eIF2-gamma C-terminal domain"/>
    <property type="match status" value="1"/>
</dbReference>
<dbReference type="PROSITE" id="PS00301">
    <property type="entry name" value="G_TR_1"/>
    <property type="match status" value="1"/>
</dbReference>
<keyword evidence="10" id="KW-1185">Reference proteome</keyword>
<dbReference type="InterPro" id="IPR009000">
    <property type="entry name" value="Transl_B-barrel_sf"/>
</dbReference>
<dbReference type="Pfam" id="PF03144">
    <property type="entry name" value="GTP_EFTU_D2"/>
    <property type="match status" value="1"/>
</dbReference>
<dbReference type="InterPro" id="IPR031157">
    <property type="entry name" value="G_TR_CS"/>
</dbReference>
<reference evidence="10" key="1">
    <citation type="submission" date="2016-09" db="EMBL/GenBank/DDBJ databases">
        <authorList>
            <person name="Lysoe E."/>
        </authorList>
    </citation>
    <scope>NUCLEOTIDE SEQUENCE [LARGE SCALE GENOMIC DNA]</scope>
    <source>
        <strain evidence="10">LJ96T</strain>
    </source>
</reference>
<dbReference type="Pfam" id="PF25461">
    <property type="entry name" value="Beta-barrel_SelB"/>
    <property type="match status" value="1"/>
</dbReference>
<dbReference type="Gene3D" id="2.40.30.10">
    <property type="entry name" value="Translation factors"/>
    <property type="match status" value="1"/>
</dbReference>
<dbReference type="CDD" id="cd04171">
    <property type="entry name" value="SelB"/>
    <property type="match status" value="1"/>
</dbReference>
<evidence type="ECO:0000256" key="7">
    <source>
        <dbReference type="ARBA" id="ARBA00025526"/>
    </source>
</evidence>
<dbReference type="GO" id="GO:0005525">
    <property type="term" value="F:GTP binding"/>
    <property type="evidence" value="ECO:0007669"/>
    <property type="project" value="UniProtKB-KW"/>
</dbReference>
<dbReference type="CDD" id="cd15491">
    <property type="entry name" value="selB_III"/>
    <property type="match status" value="1"/>
</dbReference>
<dbReference type="NCBIfam" id="TIGR00231">
    <property type="entry name" value="small_GTP"/>
    <property type="match status" value="1"/>
</dbReference>
<accession>A0A0G9H2M9</accession>
<dbReference type="Pfam" id="PF21214">
    <property type="entry name" value="WHD_2nd_SelB_bact"/>
    <property type="match status" value="1"/>
</dbReference>
<dbReference type="SUPFAM" id="SSF52540">
    <property type="entry name" value="P-loop containing nucleoside triphosphate hydrolases"/>
    <property type="match status" value="1"/>
</dbReference>
<dbReference type="PANTHER" id="PTHR43721:SF9">
    <property type="entry name" value="GTP-BINDING PROTEIN 1"/>
    <property type="match status" value="1"/>
</dbReference>
<dbReference type="GO" id="GO:0003723">
    <property type="term" value="F:RNA binding"/>
    <property type="evidence" value="ECO:0007669"/>
    <property type="project" value="InterPro"/>
</dbReference>
<dbReference type="SUPFAM" id="SSF50447">
    <property type="entry name" value="Translation proteins"/>
    <property type="match status" value="1"/>
</dbReference>
<keyword evidence="6" id="KW-0342">GTP-binding</keyword>
<dbReference type="InterPro" id="IPR015191">
    <property type="entry name" value="SelB_WHD4"/>
</dbReference>
<proteinExistence type="predicted"/>
<dbReference type="RefSeq" id="WP_046969285.1">
    <property type="nucleotide sequence ID" value="NZ_CP017480.1"/>
</dbReference>
<evidence type="ECO:0000256" key="4">
    <source>
        <dbReference type="ARBA" id="ARBA00022741"/>
    </source>
</evidence>
<dbReference type="PANTHER" id="PTHR43721">
    <property type="entry name" value="ELONGATION FACTOR TU-RELATED"/>
    <property type="match status" value="1"/>
</dbReference>
<comment type="subcellular location">
    <subcellularLocation>
        <location evidence="1">Cytoplasm</location>
    </subcellularLocation>
</comment>
<gene>
    <name evidence="9" type="ORF">BJI69_17385</name>
</gene>
<dbReference type="KEGG" id="lrz:BJI69_17385"/>
<dbReference type="Gene3D" id="3.40.50.300">
    <property type="entry name" value="P-loop containing nucleotide triphosphate hydrolases"/>
    <property type="match status" value="1"/>
</dbReference>
<dbReference type="Proteomes" id="UP000182987">
    <property type="component" value="Chromosome"/>
</dbReference>
<sequence>MIVGTAGHVDHGKTSLVRALTGVDGDRLKEEKVRGITIDLGFAYLPLADDQILGFIDVPGHERFVHTMVAGAAGIDIALLVVAADDGVMPQTREHLAILDLLGTRRSVIALTKIDMVTAERLAEVTAQIRDVTKASALATADILPVSSATGDGIDALRERLMAEARSLEERSHAGRFRLAVDRVFTLPGIGLVVTGIVLSGVVHVRDAVTVSPPGLNARVRSLHAQNRPVETARAGDRCALNLTGDGLAKDAIHRGDMVVDPLLHAPTMRLDARLHLLASESKLIEPWFAVRLHHGAAEVGAHVVPLEGQHLRPGRTADVQLVLDRPIAAAVGDRFVLRDVSARRTMGGGQLIDLRAPERHRRTPVREAERAAMRLDDPERSLAALLDASSTARDLDAFARDRALSAATLEAVIASLSPLVFETGDARVAIGAMSWAHFVTAVIERLEGFHTAYPDRQGMAREGLRKVVKPELSPSAFAMALQHADLSGRVRLDGAFVRLASHVMQLSPAHERQWAAVAPLLGGEARFRPPRVRDIGRELSIPEADVRQLLKLATRMGDVDEISHDHFFLRTTVHEMLQIAADIEATDVEGWLTAAPFRDRLDCGRKVAILILEFFDRHGVMLKRGTLRRIQPRYLDLFAPTT</sequence>
<dbReference type="SUPFAM" id="SSF46785">
    <property type="entry name" value="Winged helix' DNA-binding domain"/>
    <property type="match status" value="3"/>
</dbReference>
<keyword evidence="4" id="KW-0547">Nucleotide-binding</keyword>
<comment type="function">
    <text evidence="7">Translation factor necessary for the incorporation of selenocysteine into proteins. It probably replaces EF-Tu for the insertion of selenocysteine directed by the UGA codon. SelB binds GTP and GDP.</text>
</comment>
<dbReference type="InterPro" id="IPR027417">
    <property type="entry name" value="P-loop_NTPase"/>
</dbReference>
<dbReference type="InterPro" id="IPR057335">
    <property type="entry name" value="Beta-barrel_SelB"/>
</dbReference>
<protein>
    <recommendedName>
        <fullName evidence="2">Selenocysteine-specific elongation factor</fullName>
    </recommendedName>
    <alternativeName>
        <fullName evidence="8">SelB translation factor</fullName>
    </alternativeName>
</protein>
<dbReference type="FunFam" id="3.40.50.300:FF:001064">
    <property type="entry name" value="Selenocysteine-specific translation elongation factor"/>
    <property type="match status" value="1"/>
</dbReference>
<dbReference type="GO" id="GO:0001514">
    <property type="term" value="P:selenocysteine incorporation"/>
    <property type="evidence" value="ECO:0007669"/>
    <property type="project" value="InterPro"/>
</dbReference>
<dbReference type="InterPro" id="IPR009001">
    <property type="entry name" value="Transl_elong_EF1A/Init_IF2_C"/>
</dbReference>
<dbReference type="NCBIfam" id="TIGR00475">
    <property type="entry name" value="selB"/>
    <property type="match status" value="1"/>
</dbReference>
<keyword evidence="3" id="KW-0963">Cytoplasm</keyword>
<dbReference type="GO" id="GO:0005737">
    <property type="term" value="C:cytoplasm"/>
    <property type="evidence" value="ECO:0007669"/>
    <property type="project" value="UniProtKB-SubCell"/>
</dbReference>
<keyword evidence="9" id="KW-0251">Elongation factor</keyword>
<dbReference type="AlphaFoldDB" id="A0A0G9H2M9"/>
<dbReference type="InterPro" id="IPR015190">
    <property type="entry name" value="Elong_fac_SelB-wing-hlx_typ-2"/>
</dbReference>
<keyword evidence="5" id="KW-0648">Protein biosynthesis</keyword>
<dbReference type="EMBL" id="CP017480">
    <property type="protein sequence ID" value="APG05501.1"/>
    <property type="molecule type" value="Genomic_DNA"/>
</dbReference>
<dbReference type="Pfam" id="PF09106">
    <property type="entry name" value="WHD_2nd_SelB"/>
    <property type="match status" value="1"/>
</dbReference>
<evidence type="ECO:0000256" key="5">
    <source>
        <dbReference type="ARBA" id="ARBA00022917"/>
    </source>
</evidence>
<evidence type="ECO:0000256" key="1">
    <source>
        <dbReference type="ARBA" id="ARBA00004496"/>
    </source>
</evidence>
<evidence type="ECO:0000256" key="2">
    <source>
        <dbReference type="ARBA" id="ARBA00015953"/>
    </source>
</evidence>
<dbReference type="PROSITE" id="PS51722">
    <property type="entry name" value="G_TR_2"/>
    <property type="match status" value="1"/>
</dbReference>
<dbReference type="PATRIC" id="fig|1440763.5.peg.3908"/>
<dbReference type="Pfam" id="PF00009">
    <property type="entry name" value="GTP_EFTU"/>
    <property type="match status" value="1"/>
</dbReference>
<name>A0A0G9H2M9_9GAMM</name>
<dbReference type="GO" id="GO:0003924">
    <property type="term" value="F:GTPase activity"/>
    <property type="evidence" value="ECO:0007669"/>
    <property type="project" value="InterPro"/>
</dbReference>
<dbReference type="InterPro" id="IPR036390">
    <property type="entry name" value="WH_DNA-bd_sf"/>
</dbReference>
<organism evidence="9 10">
    <name type="scientific">Luteibacter rhizovicinus DSM 16549</name>
    <dbReference type="NCBI Taxonomy" id="1440763"/>
    <lineage>
        <taxon>Bacteria</taxon>
        <taxon>Pseudomonadati</taxon>
        <taxon>Pseudomonadota</taxon>
        <taxon>Gammaproteobacteria</taxon>
        <taxon>Lysobacterales</taxon>
        <taxon>Rhodanobacteraceae</taxon>
        <taxon>Luteibacter</taxon>
    </lineage>
</organism>
<dbReference type="Gene3D" id="1.10.10.10">
    <property type="entry name" value="Winged helix-like DNA-binding domain superfamily/Winged helix DNA-binding domain"/>
    <property type="match status" value="3"/>
</dbReference>
<dbReference type="InterPro" id="IPR048931">
    <property type="entry name" value="WHD_2nd_SelB_bact"/>
</dbReference>